<organism evidence="2 3">
    <name type="scientific">Candidatus Kaiserbacteria bacterium CG10_big_fil_rev_8_21_14_0_10_49_17</name>
    <dbReference type="NCBI Taxonomy" id="1974609"/>
    <lineage>
        <taxon>Bacteria</taxon>
        <taxon>Candidatus Kaiseribacteriota</taxon>
    </lineage>
</organism>
<name>A0A2M6WES4_9BACT</name>
<evidence type="ECO:0000313" key="2">
    <source>
        <dbReference type="EMBL" id="PIT91244.1"/>
    </source>
</evidence>
<feature type="compositionally biased region" description="Basic and acidic residues" evidence="1">
    <location>
        <begin position="30"/>
        <end position="42"/>
    </location>
</feature>
<evidence type="ECO:0000256" key="1">
    <source>
        <dbReference type="SAM" id="MobiDB-lite"/>
    </source>
</evidence>
<accession>A0A2M6WES4</accession>
<proteinExistence type="predicted"/>
<evidence type="ECO:0000313" key="3">
    <source>
        <dbReference type="Proteomes" id="UP000228809"/>
    </source>
</evidence>
<feature type="region of interest" description="Disordered" evidence="1">
    <location>
        <begin position="17"/>
        <end position="79"/>
    </location>
</feature>
<feature type="compositionally biased region" description="Basic residues" evidence="1">
    <location>
        <begin position="68"/>
        <end position="79"/>
    </location>
</feature>
<comment type="caution">
    <text evidence="2">The sequence shown here is derived from an EMBL/GenBank/DDBJ whole genome shotgun (WGS) entry which is preliminary data.</text>
</comment>
<dbReference type="EMBL" id="PFBJ01000006">
    <property type="protein sequence ID" value="PIT91244.1"/>
    <property type="molecule type" value="Genomic_DNA"/>
</dbReference>
<dbReference type="Proteomes" id="UP000228809">
    <property type="component" value="Unassembled WGS sequence"/>
</dbReference>
<reference evidence="3" key="1">
    <citation type="submission" date="2017-09" db="EMBL/GenBank/DDBJ databases">
        <title>Depth-based differentiation of microbial function through sediment-hosted aquifers and enrichment of novel symbionts in the deep terrestrial subsurface.</title>
        <authorList>
            <person name="Probst A.J."/>
            <person name="Ladd B."/>
            <person name="Jarett J.K."/>
            <person name="Geller-Mcgrath D.E."/>
            <person name="Sieber C.M.K."/>
            <person name="Emerson J.B."/>
            <person name="Anantharaman K."/>
            <person name="Thomas B.C."/>
            <person name="Malmstrom R."/>
            <person name="Stieglmeier M."/>
            <person name="Klingl A."/>
            <person name="Woyke T."/>
            <person name="Ryan C.M."/>
            <person name="Banfield J.F."/>
        </authorList>
    </citation>
    <scope>NUCLEOTIDE SEQUENCE [LARGE SCALE GENOMIC DNA]</scope>
</reference>
<sequence>MLFEHGDEMSMARLKKAQCSADSVSSCANERAKKEAERRARQLETSQLGHQKGPGGGKPDLRSNPKKAEKRARKAAAKK</sequence>
<dbReference type="AlphaFoldDB" id="A0A2M6WES4"/>
<gene>
    <name evidence="2" type="ORF">COU17_01290</name>
</gene>
<protein>
    <submittedName>
        <fullName evidence="2">Uncharacterized protein</fullName>
    </submittedName>
</protein>